<accession>A0A172Q003</accession>
<sequence length="300" mass="31044">MANYNDLVGTRQSVTGFQIPQAPMVPNNSLSDGIAPAGTFKVAPYLPLVRYNEDKYTHVVIGSGKPVAQDSNGAIVPAGLRLDLVAYGVAPANALVKYTQADVDAGVRNAAGALVTAGEAVVASFATAGITIGAHIGVAPYDIFRHAGGDNINPTTTTHINFNPQPVIAVLRDYHMQYPVVKDAATARAAALKGMAVMVATKADVAFGGFVTYDAESNFVIDAAPTLANTVGQITGLRVYKDDTTGAVVGDHNLLDRVVAPNPATASVLNQVANVSNDGMGSFITYSGGWGVVEFGLIGR</sequence>
<dbReference type="EMBL" id="KU935715">
    <property type="protein sequence ID" value="AND75182.1"/>
    <property type="molecule type" value="Genomic_DNA"/>
</dbReference>
<proteinExistence type="predicted"/>
<organism evidence="1 2">
    <name type="scientific">Acinetobacter phage vB_AbaM_ME3</name>
    <dbReference type="NCBI Taxonomy" id="1837876"/>
    <lineage>
        <taxon>Viruses</taxon>
        <taxon>Duplodnaviria</taxon>
        <taxon>Heunggongvirae</taxon>
        <taxon>Uroviricota</taxon>
        <taxon>Caudoviricetes</taxon>
        <taxon>Metrivirus</taxon>
        <taxon>Metrivirus ME3</taxon>
    </lineage>
</organism>
<keyword evidence="2" id="KW-1185">Reference proteome</keyword>
<evidence type="ECO:0000313" key="2">
    <source>
        <dbReference type="Proteomes" id="UP000225947"/>
    </source>
</evidence>
<dbReference type="Proteomes" id="UP000225947">
    <property type="component" value="Segment"/>
</dbReference>
<reference evidence="2" key="1">
    <citation type="submission" date="2016-03" db="EMBL/GenBank/DDBJ databases">
        <title>Characterization of Acinetobacter baumannii phage vB_AbaM_ME3.</title>
        <authorList>
            <person name="Buttimer C.T.H."/>
            <person name="Elbreki M."/>
            <person name="Coffey A."/>
        </authorList>
    </citation>
    <scope>NUCLEOTIDE SEQUENCE [LARGE SCALE GENOMIC DNA]</scope>
</reference>
<gene>
    <name evidence="1" type="ORF">ME3_21</name>
</gene>
<evidence type="ECO:0000313" key="1">
    <source>
        <dbReference type="EMBL" id="AND75182.1"/>
    </source>
</evidence>
<protein>
    <submittedName>
        <fullName evidence="1">Uncharacterized protein</fullName>
    </submittedName>
</protein>
<name>A0A172Q003_9CAUD</name>